<sequence length="847" mass="90491">MFPELHVETCKLGSAANGCSASGTDATPTNKAATRIAASSRGGSSPSERGNKVSSSGLQPLFASPTSPLASNSYPSPRPQSSNSRSGSGHHKSRPLVVTYSALRNFDRAQSGEIGRESAPSPLPSGHRIVMDGRSVPSQANVANRSSPKMMYNVVARIVAAMAMVVGAVCNVVLFGPHLRPLVIAAVLLAPRQQGAGPGGPPKYVPYVLYSATAIVGLVSVFFGLSGAWKACKPQPRLCRGIGSHQQCLPSTLEQCDDYDDDPSLVHDPHYRPDFLQASAPSFVSRHAPSASFARSKTSARPTGRSLAAYDSEKTSAAVKSASVVELTRAHRGPSRPQTAESGRTLSDCSKYMDPRWGAVDAGASKQCADQRNYLGSNNVKSAPADLRSYEAYPDGAKRHTLARPRTAPSKPQSEIMSGTDAGHQVPKRRSQEIMARTSVSDGGDDRSLHSMNTTHSAHFRALSVYKGQQDHGASHAGTEENQEVMRNSICSRPEVDARDSRSSFSGLVHSRKSSFSSAKESLGDGLPRLAQNKESKSTLASIFKRTKRGCAESSQPQAETESVVGQLEEQMPSDTSPNNSASSSHTHPAVLDYFKRSSAEARRSLHQATQETSLDHDLEKRSQSSVRRTRSRRRVVDVPGIGTIELSSDSESELSSYSADNDDTLLAVSRRLHSAAQDAEGNSIEEIENDASTLPDLDESTECSISDTTKSPTGAEVSQQGKERQPAEGDDRASNESTQGHKATSFKLSIPVAGTAEAEVLMSTISQECEFQTGKTLVPSPSSIASMGVSGEILQRQRSISSAKYKRQSKTTGLDDESAAAVAAMKRRKELKIQRGVVRALSGRQK</sequence>
<reference evidence="3 4" key="1">
    <citation type="submission" date="2014-09" db="EMBL/GenBank/DDBJ databases">
        <authorList>
            <person name="Magalhaes I.L.F."/>
            <person name="Oliveira U."/>
            <person name="Santos F.R."/>
            <person name="Vidigal T.H.D.A."/>
            <person name="Brescovit A.D."/>
            <person name="Santos A.J."/>
        </authorList>
    </citation>
    <scope>NUCLEOTIDE SEQUENCE [LARGE SCALE GENOMIC DNA]</scope>
</reference>
<dbReference type="OrthoDB" id="10338246at2759"/>
<protein>
    <submittedName>
        <fullName evidence="3">Uncharacterized protein</fullName>
    </submittedName>
</protein>
<dbReference type="AlphaFoldDB" id="A0A0P1BS61"/>
<feature type="transmembrane region" description="Helical" evidence="2">
    <location>
        <begin position="207"/>
        <end position="229"/>
    </location>
</feature>
<name>A0A0P1BS61_9BASI</name>
<evidence type="ECO:0000256" key="1">
    <source>
        <dbReference type="SAM" id="MobiDB-lite"/>
    </source>
</evidence>
<dbReference type="EMBL" id="CCYA01000276">
    <property type="protein sequence ID" value="CEH18845.1"/>
    <property type="molecule type" value="Genomic_DNA"/>
</dbReference>
<keyword evidence="2" id="KW-0472">Membrane</keyword>
<feature type="compositionally biased region" description="Low complexity" evidence="1">
    <location>
        <begin position="32"/>
        <end position="48"/>
    </location>
</feature>
<feature type="compositionally biased region" description="Low complexity" evidence="1">
    <location>
        <begin position="71"/>
        <end position="87"/>
    </location>
</feature>
<keyword evidence="2" id="KW-0812">Transmembrane</keyword>
<feature type="compositionally biased region" description="Basic and acidic residues" evidence="1">
    <location>
        <begin position="614"/>
        <end position="623"/>
    </location>
</feature>
<feature type="compositionally biased region" description="Polar residues" evidence="1">
    <location>
        <begin position="703"/>
        <end position="721"/>
    </location>
</feature>
<feature type="region of interest" description="Disordered" evidence="1">
    <location>
        <begin position="602"/>
        <end position="635"/>
    </location>
</feature>
<proteinExistence type="predicted"/>
<accession>A0A0P1BS61</accession>
<organism evidence="3 4">
    <name type="scientific">Ceraceosorus bombacis</name>
    <dbReference type="NCBI Taxonomy" id="401625"/>
    <lineage>
        <taxon>Eukaryota</taxon>
        <taxon>Fungi</taxon>
        <taxon>Dikarya</taxon>
        <taxon>Basidiomycota</taxon>
        <taxon>Ustilaginomycotina</taxon>
        <taxon>Exobasidiomycetes</taxon>
        <taxon>Ceraceosorales</taxon>
        <taxon>Ceraceosoraceae</taxon>
        <taxon>Ceraceosorus</taxon>
    </lineage>
</organism>
<feature type="region of interest" description="Disordered" evidence="1">
    <location>
        <begin position="396"/>
        <end position="452"/>
    </location>
</feature>
<feature type="region of interest" description="Disordered" evidence="1">
    <location>
        <begin position="796"/>
        <end position="818"/>
    </location>
</feature>
<evidence type="ECO:0000313" key="3">
    <source>
        <dbReference type="EMBL" id="CEH18845.1"/>
    </source>
</evidence>
<keyword evidence="4" id="KW-1185">Reference proteome</keyword>
<feature type="compositionally biased region" description="Low complexity" evidence="1">
    <location>
        <begin position="576"/>
        <end position="587"/>
    </location>
</feature>
<evidence type="ECO:0000313" key="4">
    <source>
        <dbReference type="Proteomes" id="UP000054845"/>
    </source>
</evidence>
<evidence type="ECO:0000256" key="2">
    <source>
        <dbReference type="SAM" id="Phobius"/>
    </source>
</evidence>
<keyword evidence="2" id="KW-1133">Transmembrane helix</keyword>
<dbReference type="Proteomes" id="UP000054845">
    <property type="component" value="Unassembled WGS sequence"/>
</dbReference>
<feature type="region of interest" description="Disordered" evidence="1">
    <location>
        <begin position="14"/>
        <end position="94"/>
    </location>
</feature>
<feature type="region of interest" description="Disordered" evidence="1">
    <location>
        <begin position="677"/>
        <end position="747"/>
    </location>
</feature>
<feature type="transmembrane region" description="Helical" evidence="2">
    <location>
        <begin position="154"/>
        <end position="175"/>
    </location>
</feature>
<feature type="compositionally biased region" description="Basic and acidic residues" evidence="1">
    <location>
        <begin position="722"/>
        <end position="735"/>
    </location>
</feature>
<feature type="compositionally biased region" description="Polar residues" evidence="1">
    <location>
        <begin position="52"/>
        <end position="70"/>
    </location>
</feature>
<feature type="compositionally biased region" description="Polar residues" evidence="1">
    <location>
        <begin position="17"/>
        <end position="31"/>
    </location>
</feature>
<feature type="region of interest" description="Disordered" evidence="1">
    <location>
        <begin position="494"/>
        <end position="587"/>
    </location>
</feature>